<feature type="non-terminal residue" evidence="2">
    <location>
        <position position="154"/>
    </location>
</feature>
<feature type="compositionally biased region" description="Basic and acidic residues" evidence="1">
    <location>
        <begin position="58"/>
        <end position="84"/>
    </location>
</feature>
<gene>
    <name evidence="2" type="ORF">AVDCRST_MAG52-2075</name>
</gene>
<dbReference type="AlphaFoldDB" id="A0A6J4IIG9"/>
<reference evidence="2" key="1">
    <citation type="submission" date="2020-02" db="EMBL/GenBank/DDBJ databases">
        <authorList>
            <person name="Meier V. D."/>
        </authorList>
    </citation>
    <scope>NUCLEOTIDE SEQUENCE</scope>
    <source>
        <strain evidence="2">AVDCRST_MAG52</strain>
    </source>
</reference>
<dbReference type="EMBL" id="CADCTN010000151">
    <property type="protein sequence ID" value="CAA9251112.1"/>
    <property type="molecule type" value="Genomic_DNA"/>
</dbReference>
<name>A0A6J4IIG9_9ACTN</name>
<accession>A0A6J4IIG9</accession>
<sequence length="154" mass="16879">ERDRPAGLPLRFPAAAVALHLRRLPRGARRPLRRPHRPGGLGPSAGGRGAQSQARPARAQDARRHGRAADRHEDHPGRPADPHRPGRRLHPRPHRRLRQLPPRAADQPRWSVVRGGPRIHQRHLPGPAARPGSPAGRSRAADPHRADCPGAAHV</sequence>
<feature type="compositionally biased region" description="Basic residues" evidence="1">
    <location>
        <begin position="85"/>
        <end position="98"/>
    </location>
</feature>
<feature type="non-terminal residue" evidence="2">
    <location>
        <position position="1"/>
    </location>
</feature>
<evidence type="ECO:0000256" key="1">
    <source>
        <dbReference type="SAM" id="MobiDB-lite"/>
    </source>
</evidence>
<proteinExistence type="predicted"/>
<feature type="compositionally biased region" description="Low complexity" evidence="1">
    <location>
        <begin position="125"/>
        <end position="138"/>
    </location>
</feature>
<organism evidence="2">
    <name type="scientific">uncultured Blastococcus sp</name>
    <dbReference type="NCBI Taxonomy" id="217144"/>
    <lineage>
        <taxon>Bacteria</taxon>
        <taxon>Bacillati</taxon>
        <taxon>Actinomycetota</taxon>
        <taxon>Actinomycetes</taxon>
        <taxon>Geodermatophilales</taxon>
        <taxon>Geodermatophilaceae</taxon>
        <taxon>Blastococcus</taxon>
        <taxon>environmental samples</taxon>
    </lineage>
</organism>
<feature type="region of interest" description="Disordered" evidence="1">
    <location>
        <begin position="21"/>
        <end position="154"/>
    </location>
</feature>
<feature type="compositionally biased region" description="Gly residues" evidence="1">
    <location>
        <begin position="39"/>
        <end position="49"/>
    </location>
</feature>
<evidence type="ECO:0000313" key="2">
    <source>
        <dbReference type="EMBL" id="CAA9251112.1"/>
    </source>
</evidence>
<feature type="compositionally biased region" description="Basic residues" evidence="1">
    <location>
        <begin position="21"/>
        <end position="37"/>
    </location>
</feature>
<protein>
    <submittedName>
        <fullName evidence="2">FHA-domain-containing protein</fullName>
    </submittedName>
</protein>